<evidence type="ECO:0000256" key="7">
    <source>
        <dbReference type="ARBA" id="ARBA00022984"/>
    </source>
</evidence>
<dbReference type="InterPro" id="IPR036968">
    <property type="entry name" value="Enolpyruvate_Tfrase_sf"/>
</dbReference>
<dbReference type="AlphaFoldDB" id="A0A1J5BAL7"/>
<keyword evidence="5 12" id="KW-0808">Transferase</keyword>
<comment type="pathway">
    <text evidence="2 12">Cell wall biogenesis; peptidoglycan biosynthesis.</text>
</comment>
<dbReference type="InterPro" id="IPR013792">
    <property type="entry name" value="RNA3'P_cycl/enolpyr_Trfase_a/b"/>
</dbReference>
<keyword evidence="3 12" id="KW-0963">Cytoplasm</keyword>
<dbReference type="GO" id="GO:0008760">
    <property type="term" value="F:UDP-N-acetylglucosamine 1-carboxyvinyltransferase activity"/>
    <property type="evidence" value="ECO:0007669"/>
    <property type="project" value="UniProtKB-UniRule"/>
</dbReference>
<accession>A0A1J5BAL7</accession>
<dbReference type="InterPro" id="IPR005750">
    <property type="entry name" value="UDP_GlcNAc_COvinyl_MurA"/>
</dbReference>
<feature type="binding site" evidence="12">
    <location>
        <begin position="23"/>
        <end position="24"/>
    </location>
    <ligand>
        <name>phosphoenolpyruvate</name>
        <dbReference type="ChEBI" id="CHEBI:58702"/>
    </ligand>
</feature>
<keyword evidence="9 12" id="KW-0961">Cell wall biogenesis/degradation</keyword>
<keyword evidence="7 12" id="KW-0573">Peptidoglycan synthesis</keyword>
<dbReference type="EMBL" id="MNXQ01000004">
    <property type="protein sequence ID" value="OIP04391.1"/>
    <property type="molecule type" value="Genomic_DNA"/>
</dbReference>
<evidence type="ECO:0000256" key="3">
    <source>
        <dbReference type="ARBA" id="ARBA00022490"/>
    </source>
</evidence>
<keyword evidence="4 12" id="KW-0132">Cell division</keyword>
<evidence type="ECO:0000256" key="11">
    <source>
        <dbReference type="ARBA" id="ARBA00047527"/>
    </source>
</evidence>
<keyword evidence="6 12" id="KW-0133">Cell shape</keyword>
<sequence length="440" mass="48042">MANRLIIQGGTPLKGVVRLGGAKNSSYKLMIASLLCSHENRLLNFSRIADVELVKQIIQKLGPKIYSAGERTLFINAAKLGSSIIPQDLGLASRASSLFIAPLLARTKKAIVPLPGGDKIGSRSLDRHFAGLKALGVKLEIKNNLIHASCPQLTGASYTFSKPTHTGTETMIMAAVLAKGETILRNAALEPEVDDLINFLNQMGAKITRLANRIIEIEGVKKLKPVIYKVMPDRNEAVSYAIAALITKGDIIVENAREKDLTAFLAKLQKTGAGIEKADYGLRFFYQKPLTAVDITTEPHPGFMTDWGPLWSVLATQCRGTSRIIETVFTSRFQFVKDLQSMGAKIKFFQPQAANPEEFYNFNLEDDRPDNFHGIKVSGITPLMGETITITDIRAGATLALAGLAAQGQTILTGLEHIDRGYENFAGRLLKLGAKIRRIN</sequence>
<comment type="similarity">
    <text evidence="10 12">Belongs to the EPSP synthase family. MurA subfamily.</text>
</comment>
<feature type="binding site" evidence="12">
    <location>
        <position position="94"/>
    </location>
    <ligand>
        <name>UDP-N-acetyl-alpha-D-glucosamine</name>
        <dbReference type="ChEBI" id="CHEBI:57705"/>
    </ligand>
</feature>
<keyword evidence="8 12" id="KW-0131">Cell cycle</keyword>
<comment type="function">
    <text evidence="12">Cell wall formation. Adds enolpyruvyl to UDP-N-acetylglucosamine.</text>
</comment>
<feature type="active site" description="Proton donor" evidence="12">
    <location>
        <position position="118"/>
    </location>
</feature>
<dbReference type="PANTHER" id="PTHR43783:SF1">
    <property type="entry name" value="UDP-N-ACETYLGLUCOSAMINE 1-CARBOXYVINYLTRANSFERASE"/>
    <property type="match status" value="1"/>
</dbReference>
<dbReference type="UniPathway" id="UPA00219"/>
<evidence type="ECO:0000259" key="13">
    <source>
        <dbReference type="Pfam" id="PF00275"/>
    </source>
</evidence>
<dbReference type="GO" id="GO:0005737">
    <property type="term" value="C:cytoplasm"/>
    <property type="evidence" value="ECO:0007669"/>
    <property type="project" value="UniProtKB-SubCell"/>
</dbReference>
<comment type="caution">
    <text evidence="12">Lacks conserved residue(s) required for the propagation of feature annotation.</text>
</comment>
<dbReference type="GO" id="GO:0051301">
    <property type="term" value="P:cell division"/>
    <property type="evidence" value="ECO:0007669"/>
    <property type="project" value="UniProtKB-KW"/>
</dbReference>
<dbReference type="Pfam" id="PF00275">
    <property type="entry name" value="EPSP_synthase"/>
    <property type="match status" value="1"/>
</dbReference>
<evidence type="ECO:0000256" key="5">
    <source>
        <dbReference type="ARBA" id="ARBA00022679"/>
    </source>
</evidence>
<dbReference type="HAMAP" id="MF_00111">
    <property type="entry name" value="MurA"/>
    <property type="match status" value="1"/>
</dbReference>
<proteinExistence type="inferred from homology"/>
<dbReference type="InterPro" id="IPR001986">
    <property type="entry name" value="Enolpyruvate_Tfrase_dom"/>
</dbReference>
<evidence type="ECO:0000256" key="8">
    <source>
        <dbReference type="ARBA" id="ARBA00023306"/>
    </source>
</evidence>
<evidence type="ECO:0000256" key="2">
    <source>
        <dbReference type="ARBA" id="ARBA00004752"/>
    </source>
</evidence>
<evidence type="ECO:0000256" key="1">
    <source>
        <dbReference type="ARBA" id="ARBA00004496"/>
    </source>
</evidence>
<dbReference type="Proteomes" id="UP000183605">
    <property type="component" value="Unassembled WGS sequence"/>
</dbReference>
<dbReference type="Gene3D" id="3.65.10.10">
    <property type="entry name" value="Enolpyruvate transferase domain"/>
    <property type="match status" value="2"/>
</dbReference>
<dbReference type="GO" id="GO:0071555">
    <property type="term" value="P:cell wall organization"/>
    <property type="evidence" value="ECO:0007669"/>
    <property type="project" value="UniProtKB-KW"/>
</dbReference>
<feature type="binding site" evidence="12">
    <location>
        <position position="328"/>
    </location>
    <ligand>
        <name>UDP-N-acetyl-alpha-D-glucosamine</name>
        <dbReference type="ChEBI" id="CHEBI:57705"/>
    </ligand>
</feature>
<organism evidence="14 15">
    <name type="scientific">Candidatus Beckwithbacteria bacterium CG2_30_44_31</name>
    <dbReference type="NCBI Taxonomy" id="1805035"/>
    <lineage>
        <taxon>Bacteria</taxon>
        <taxon>Candidatus Beckwithiibacteriota</taxon>
    </lineage>
</organism>
<comment type="caution">
    <text evidence="14">The sequence shown here is derived from an EMBL/GenBank/DDBJ whole genome shotgun (WGS) entry which is preliminary data.</text>
</comment>
<evidence type="ECO:0000256" key="4">
    <source>
        <dbReference type="ARBA" id="ARBA00022618"/>
    </source>
</evidence>
<evidence type="ECO:0000256" key="6">
    <source>
        <dbReference type="ARBA" id="ARBA00022960"/>
    </source>
</evidence>
<gene>
    <name evidence="12" type="primary">murA</name>
    <name evidence="14" type="ORF">AUK18_00130</name>
</gene>
<feature type="binding site" evidence="12">
    <location>
        <position position="306"/>
    </location>
    <ligand>
        <name>UDP-N-acetyl-alpha-D-glucosamine</name>
        <dbReference type="ChEBI" id="CHEBI:57705"/>
    </ligand>
</feature>
<evidence type="ECO:0000256" key="9">
    <source>
        <dbReference type="ARBA" id="ARBA00023316"/>
    </source>
</evidence>
<dbReference type="NCBIfam" id="TIGR01072">
    <property type="entry name" value="murA"/>
    <property type="match status" value="1"/>
</dbReference>
<evidence type="ECO:0000256" key="10">
    <source>
        <dbReference type="ARBA" id="ARBA00038367"/>
    </source>
</evidence>
<protein>
    <recommendedName>
        <fullName evidence="12">UDP-N-acetylglucosamine 1-carboxyvinyltransferase</fullName>
        <ecNumber evidence="12">2.5.1.7</ecNumber>
    </recommendedName>
    <alternativeName>
        <fullName evidence="12">Enoylpyruvate transferase</fullName>
    </alternativeName>
    <alternativeName>
        <fullName evidence="12">UDP-N-acetylglucosamine enolpyruvyl transferase</fullName>
        <shortName evidence="12">EPT</shortName>
    </alternativeName>
</protein>
<dbReference type="GO" id="GO:0019277">
    <property type="term" value="P:UDP-N-acetylgalactosamine biosynthetic process"/>
    <property type="evidence" value="ECO:0007669"/>
    <property type="project" value="InterPro"/>
</dbReference>
<dbReference type="InterPro" id="IPR050068">
    <property type="entry name" value="MurA_subfamily"/>
</dbReference>
<comment type="subcellular location">
    <subcellularLocation>
        <location evidence="1 12">Cytoplasm</location>
    </subcellularLocation>
</comment>
<dbReference type="PANTHER" id="PTHR43783">
    <property type="entry name" value="UDP-N-ACETYLGLUCOSAMINE 1-CARBOXYVINYLTRANSFERASE"/>
    <property type="match status" value="1"/>
</dbReference>
<comment type="catalytic activity">
    <reaction evidence="11 12">
        <text>phosphoenolpyruvate + UDP-N-acetyl-alpha-D-glucosamine = UDP-N-acetyl-3-O-(1-carboxyvinyl)-alpha-D-glucosamine + phosphate</text>
        <dbReference type="Rhea" id="RHEA:18681"/>
        <dbReference type="ChEBI" id="CHEBI:43474"/>
        <dbReference type="ChEBI" id="CHEBI:57705"/>
        <dbReference type="ChEBI" id="CHEBI:58702"/>
        <dbReference type="ChEBI" id="CHEBI:68483"/>
        <dbReference type="EC" id="2.5.1.7"/>
    </reaction>
</comment>
<dbReference type="SUPFAM" id="SSF55205">
    <property type="entry name" value="EPT/RTPC-like"/>
    <property type="match status" value="1"/>
</dbReference>
<reference evidence="14 15" key="1">
    <citation type="journal article" date="2016" name="Environ. Microbiol.">
        <title>Genomic resolution of a cold subsurface aquifer community provides metabolic insights for novel microbes adapted to high CO concentrations.</title>
        <authorList>
            <person name="Probst A.J."/>
            <person name="Castelle C.J."/>
            <person name="Singh A."/>
            <person name="Brown C.T."/>
            <person name="Anantharaman K."/>
            <person name="Sharon I."/>
            <person name="Hug L.A."/>
            <person name="Burstein D."/>
            <person name="Emerson J.B."/>
            <person name="Thomas B.C."/>
            <person name="Banfield J.F."/>
        </authorList>
    </citation>
    <scope>NUCLEOTIDE SEQUENCE [LARGE SCALE GENOMIC DNA]</scope>
    <source>
        <strain evidence="14">CG2_30_44_31</strain>
    </source>
</reference>
<name>A0A1J5BAL7_9BACT</name>
<dbReference type="NCBIfam" id="NF006873">
    <property type="entry name" value="PRK09369.1"/>
    <property type="match status" value="1"/>
</dbReference>
<evidence type="ECO:0000313" key="15">
    <source>
        <dbReference type="Proteomes" id="UP000183605"/>
    </source>
</evidence>
<evidence type="ECO:0000313" key="14">
    <source>
        <dbReference type="EMBL" id="OIP04391.1"/>
    </source>
</evidence>
<dbReference type="CDD" id="cd01555">
    <property type="entry name" value="UdpNAET"/>
    <property type="match status" value="1"/>
</dbReference>
<evidence type="ECO:0000256" key="12">
    <source>
        <dbReference type="HAMAP-Rule" id="MF_00111"/>
    </source>
</evidence>
<dbReference type="GO" id="GO:0009252">
    <property type="term" value="P:peptidoglycan biosynthetic process"/>
    <property type="evidence" value="ECO:0007669"/>
    <property type="project" value="UniProtKB-UniRule"/>
</dbReference>
<dbReference type="GO" id="GO:0008360">
    <property type="term" value="P:regulation of cell shape"/>
    <property type="evidence" value="ECO:0007669"/>
    <property type="project" value="UniProtKB-KW"/>
</dbReference>
<feature type="domain" description="Enolpyruvate transferase" evidence="13">
    <location>
        <begin position="7"/>
        <end position="428"/>
    </location>
</feature>
<dbReference type="EC" id="2.5.1.7" evidence="12"/>